<evidence type="ECO:0000313" key="2">
    <source>
        <dbReference type="Proteomes" id="UP000199187"/>
    </source>
</evidence>
<accession>A0A1I7DT38</accession>
<gene>
    <name evidence="1" type="ORF">SAMN05192562_106230</name>
</gene>
<dbReference type="EMBL" id="FPAU01000006">
    <property type="protein sequence ID" value="SFU14871.1"/>
    <property type="molecule type" value="Genomic_DNA"/>
</dbReference>
<name>A0A1I7DT38_9ENTR</name>
<dbReference type="Proteomes" id="UP000199187">
    <property type="component" value="Unassembled WGS sequence"/>
</dbReference>
<keyword evidence="2" id="KW-1185">Reference proteome</keyword>
<proteinExistence type="predicted"/>
<organism evidence="1 2">
    <name type="scientific">Kosakonia arachidis</name>
    <dbReference type="NCBI Taxonomy" id="551989"/>
    <lineage>
        <taxon>Bacteria</taxon>
        <taxon>Pseudomonadati</taxon>
        <taxon>Pseudomonadota</taxon>
        <taxon>Gammaproteobacteria</taxon>
        <taxon>Enterobacterales</taxon>
        <taxon>Enterobacteriaceae</taxon>
        <taxon>Kosakonia</taxon>
    </lineage>
</organism>
<dbReference type="AlphaFoldDB" id="A0A1I7DT38"/>
<sequence>MNPHGCFGYILLVDNIGLHIHSDDILSPEPCQRWHGSGDKMSPTEYED</sequence>
<evidence type="ECO:0000313" key="1">
    <source>
        <dbReference type="EMBL" id="SFU14871.1"/>
    </source>
</evidence>
<reference evidence="2" key="1">
    <citation type="submission" date="2016-10" db="EMBL/GenBank/DDBJ databases">
        <authorList>
            <person name="Varghese N."/>
            <person name="Submissions S."/>
        </authorList>
    </citation>
    <scope>NUCLEOTIDE SEQUENCE [LARGE SCALE GENOMIC DNA]</scope>
    <source>
        <strain evidence="2">Ah-143</strain>
    </source>
</reference>
<protein>
    <submittedName>
        <fullName evidence="1">Uncharacterized protein</fullName>
    </submittedName>
</protein>